<proteinExistence type="predicted"/>
<reference evidence="1 2" key="1">
    <citation type="submission" date="2016-10" db="EMBL/GenBank/DDBJ databases">
        <authorList>
            <person name="de Groot N.N."/>
        </authorList>
    </citation>
    <scope>NUCLEOTIDE SEQUENCE [LARGE SCALE GENOMIC DNA]</scope>
    <source>
        <strain evidence="1 2">Nl18</strain>
    </source>
</reference>
<gene>
    <name evidence="1" type="ORF">SAMN05216404_10993</name>
</gene>
<organism evidence="1 2">
    <name type="scientific">Nitrosospira multiformis</name>
    <dbReference type="NCBI Taxonomy" id="1231"/>
    <lineage>
        <taxon>Bacteria</taxon>
        <taxon>Pseudomonadati</taxon>
        <taxon>Pseudomonadota</taxon>
        <taxon>Betaproteobacteria</taxon>
        <taxon>Nitrosomonadales</taxon>
        <taxon>Nitrosomonadaceae</taxon>
        <taxon>Nitrosospira</taxon>
    </lineage>
</organism>
<dbReference type="EMBL" id="FOCT01000009">
    <property type="protein sequence ID" value="SEN97403.1"/>
    <property type="molecule type" value="Genomic_DNA"/>
</dbReference>
<evidence type="ECO:0000313" key="1">
    <source>
        <dbReference type="EMBL" id="SEN97403.1"/>
    </source>
</evidence>
<dbReference type="Proteomes" id="UP000183898">
    <property type="component" value="Unassembled WGS sequence"/>
</dbReference>
<evidence type="ECO:0000313" key="2">
    <source>
        <dbReference type="Proteomes" id="UP000183898"/>
    </source>
</evidence>
<dbReference type="AlphaFoldDB" id="A0A1H8KX04"/>
<protein>
    <submittedName>
        <fullName evidence="1">Uncharacterized protein</fullName>
    </submittedName>
</protein>
<sequence length="108" mass="12542">MPVDLADFAADRRFQMPGFKRFTITFEQIFHFDALHPCERFGLQNRVQRPLAGIPIHQFAPDAIELAVIRFTQVSLFPLLCQRRCLDLQILFQLFALEVSSWFCSALP</sequence>
<name>A0A1H8KX04_9PROT</name>
<accession>A0A1H8KX04</accession>